<sequence>MKRIALAAALACLSAVSAWAGDVTLVVNSYGGPYEDLQEKLIYKPFEKEYGVKIQVVTVYSADMLAQLRAQKKAPQFDVVQFSGGQEILAAKEGLIAPLQPADLPHAADLYPFAAEGMEKGQGPVSLVTAMGLLYNEKKVPRAPTSWKDLWDPAFGDHLVLTDLSNTFGMQGFLMMNKIWGGDLNNWQPGLKKVGELLERSVIITSSPEIQQNFAQNDAWLAPFAQDYAHVIQQSGLPVKFVFPKEGASALYITTNLVAGRPHSDLAKKLIDYSLSPEVQVAFAREMRYSPTNRKAQLPEDLAKEVVHGEDLNRLIRFDPTLLQEKAPALINEWKSTIAR</sequence>
<dbReference type="PANTHER" id="PTHR30006">
    <property type="entry name" value="THIAMINE-BINDING PERIPLASMIC PROTEIN-RELATED"/>
    <property type="match status" value="1"/>
</dbReference>
<protein>
    <submittedName>
        <fullName evidence="4">ABC transporter substrate-binding protein</fullName>
    </submittedName>
</protein>
<dbReference type="Proteomes" id="UP001309705">
    <property type="component" value="Unassembled WGS sequence"/>
</dbReference>
<accession>A0ABU6JNI0</accession>
<dbReference type="Pfam" id="PF13416">
    <property type="entry name" value="SBP_bac_8"/>
    <property type="match status" value="1"/>
</dbReference>
<comment type="caution">
    <text evidence="4">The sequence shown here is derived from an EMBL/GenBank/DDBJ whole genome shotgun (WGS) entry which is preliminary data.</text>
</comment>
<dbReference type="CDD" id="cd13589">
    <property type="entry name" value="PBP2_polyamine_RpCGA009"/>
    <property type="match status" value="1"/>
</dbReference>
<dbReference type="PRINTS" id="PR00909">
    <property type="entry name" value="SPERMDNBNDNG"/>
</dbReference>
<proteinExistence type="inferred from homology"/>
<evidence type="ECO:0000313" key="5">
    <source>
        <dbReference type="Proteomes" id="UP001309705"/>
    </source>
</evidence>
<organism evidence="4 5">
    <name type="scientific">Brenneria populi</name>
    <dbReference type="NCBI Taxonomy" id="1505588"/>
    <lineage>
        <taxon>Bacteria</taxon>
        <taxon>Pseudomonadati</taxon>
        <taxon>Pseudomonadota</taxon>
        <taxon>Gammaproteobacteria</taxon>
        <taxon>Enterobacterales</taxon>
        <taxon>Pectobacteriaceae</taxon>
        <taxon>Brenneria</taxon>
    </lineage>
</organism>
<dbReference type="Gene3D" id="3.40.190.10">
    <property type="entry name" value="Periplasmic binding protein-like II"/>
    <property type="match status" value="2"/>
</dbReference>
<dbReference type="RefSeq" id="WP_327617399.1">
    <property type="nucleotide sequence ID" value="NZ_JAYWTM010000004.1"/>
</dbReference>
<evidence type="ECO:0000256" key="2">
    <source>
        <dbReference type="ARBA" id="ARBA00022729"/>
    </source>
</evidence>
<evidence type="ECO:0000313" key="4">
    <source>
        <dbReference type="EMBL" id="MEC5342279.1"/>
    </source>
</evidence>
<keyword evidence="5" id="KW-1185">Reference proteome</keyword>
<keyword evidence="2 3" id="KW-0732">Signal</keyword>
<dbReference type="InterPro" id="IPR001188">
    <property type="entry name" value="Sperm_putr-bd"/>
</dbReference>
<dbReference type="InterPro" id="IPR006059">
    <property type="entry name" value="SBP"/>
</dbReference>
<feature type="signal peptide" evidence="3">
    <location>
        <begin position="1"/>
        <end position="20"/>
    </location>
</feature>
<name>A0ABU6JNI0_9GAMM</name>
<dbReference type="PANTHER" id="PTHR30006:SF2">
    <property type="entry name" value="ABC TRANSPORTER SUBSTRATE-BINDING PROTEIN"/>
    <property type="match status" value="1"/>
</dbReference>
<evidence type="ECO:0000256" key="3">
    <source>
        <dbReference type="SAM" id="SignalP"/>
    </source>
</evidence>
<dbReference type="EMBL" id="JAYWTM010000004">
    <property type="protein sequence ID" value="MEC5342279.1"/>
    <property type="molecule type" value="Genomic_DNA"/>
</dbReference>
<feature type="chain" id="PRO_5045412294" evidence="3">
    <location>
        <begin position="21"/>
        <end position="340"/>
    </location>
</feature>
<dbReference type="SUPFAM" id="SSF53850">
    <property type="entry name" value="Periplasmic binding protein-like II"/>
    <property type="match status" value="1"/>
</dbReference>
<gene>
    <name evidence="4" type="ORF">VSX58_06610</name>
</gene>
<comment type="similarity">
    <text evidence="1">Belongs to the bacterial solute-binding protein PotD/PotF family.</text>
</comment>
<reference evidence="4 5" key="1">
    <citation type="journal article" date="2017" name="Int. J. Syst. Evol. Microbiol.">
        <title>Brenneria populi subsp. brevivirga subsp. nov. isolated from symptomatic bark of Populus x euramericana canker, and description of Brenneria populi subsp. populi subsp. nov.</title>
        <authorList>
            <person name="Zheng M.H."/>
            <person name="Piao C.G."/>
            <person name="Xue H."/>
            <person name="Guo M.W."/>
            <person name="Li Y."/>
        </authorList>
    </citation>
    <scope>NUCLEOTIDE SEQUENCE [LARGE SCALE GENOMIC DNA]</scope>
    <source>
        <strain evidence="4 5">D9-5</strain>
    </source>
</reference>
<evidence type="ECO:0000256" key="1">
    <source>
        <dbReference type="ARBA" id="ARBA00007173"/>
    </source>
</evidence>